<evidence type="ECO:0000256" key="3">
    <source>
        <dbReference type="ARBA" id="ARBA00022679"/>
    </source>
</evidence>
<keyword evidence="5" id="KW-0732">Signal</keyword>
<proteinExistence type="inferred from homology"/>
<dbReference type="EC" id="2.4.2.31" evidence="10"/>
<dbReference type="AlphaFoldDB" id="A0A8D2IZR1"/>
<organism evidence="11 12">
    <name type="scientific">Varanus komodoensis</name>
    <name type="common">Komodo dragon</name>
    <dbReference type="NCBI Taxonomy" id="61221"/>
    <lineage>
        <taxon>Eukaryota</taxon>
        <taxon>Metazoa</taxon>
        <taxon>Chordata</taxon>
        <taxon>Craniata</taxon>
        <taxon>Vertebrata</taxon>
        <taxon>Euteleostomi</taxon>
        <taxon>Lepidosauria</taxon>
        <taxon>Squamata</taxon>
        <taxon>Bifurcata</taxon>
        <taxon>Unidentata</taxon>
        <taxon>Episquamata</taxon>
        <taxon>Toxicofera</taxon>
        <taxon>Anguimorpha</taxon>
        <taxon>Paleoanguimorpha</taxon>
        <taxon>Varanoidea</taxon>
        <taxon>Varanidae</taxon>
        <taxon>Varanus</taxon>
    </lineage>
</organism>
<reference evidence="11" key="2">
    <citation type="submission" date="2025-09" db="UniProtKB">
        <authorList>
            <consortium name="Ensembl"/>
        </authorList>
    </citation>
    <scope>IDENTIFICATION</scope>
</reference>
<keyword evidence="12" id="KW-1185">Reference proteome</keyword>
<dbReference type="GO" id="GO:0003950">
    <property type="term" value="F:NAD+ poly-ADP-ribosyltransferase activity"/>
    <property type="evidence" value="ECO:0007669"/>
    <property type="project" value="TreeGrafter"/>
</dbReference>
<keyword evidence="8" id="KW-1015">Disulfide bond</keyword>
<keyword evidence="6 10" id="KW-0521">NADP</keyword>
<dbReference type="Ensembl" id="ENSVKKT00000007693.1">
    <property type="protein sequence ID" value="ENSVKKP00000007496.1"/>
    <property type="gene ID" value="ENSVKKG00000005387.1"/>
</dbReference>
<evidence type="ECO:0000256" key="10">
    <source>
        <dbReference type="RuleBase" id="RU361228"/>
    </source>
</evidence>
<evidence type="ECO:0000256" key="4">
    <source>
        <dbReference type="ARBA" id="ARBA00022695"/>
    </source>
</evidence>
<dbReference type="FunFam" id="3.90.176.10:FF:000001">
    <property type="entry name" value="NAD(P)(+)--arginine ADP-ribosyltransferase"/>
    <property type="match status" value="1"/>
</dbReference>
<dbReference type="OMA" id="CFEIATY"/>
<evidence type="ECO:0000256" key="7">
    <source>
        <dbReference type="ARBA" id="ARBA00023027"/>
    </source>
</evidence>
<dbReference type="GO" id="GO:0016779">
    <property type="term" value="F:nucleotidyltransferase activity"/>
    <property type="evidence" value="ECO:0007669"/>
    <property type="project" value="UniProtKB-KW"/>
</dbReference>
<evidence type="ECO:0000256" key="1">
    <source>
        <dbReference type="ARBA" id="ARBA00009558"/>
    </source>
</evidence>
<keyword evidence="4" id="KW-0548">Nucleotidyltransferase</keyword>
<dbReference type="PROSITE" id="PS51996">
    <property type="entry name" value="TR_MART"/>
    <property type="match status" value="1"/>
</dbReference>
<dbReference type="InterPro" id="IPR050999">
    <property type="entry name" value="ADP-ribosyltransferase_ARG"/>
</dbReference>
<accession>A0A8D2IZR1</accession>
<dbReference type="Proteomes" id="UP000694545">
    <property type="component" value="Unplaced"/>
</dbReference>
<keyword evidence="7 10" id="KW-0520">NAD</keyword>
<reference evidence="11" key="1">
    <citation type="submission" date="2025-08" db="UniProtKB">
        <authorList>
            <consortium name="Ensembl"/>
        </authorList>
    </citation>
    <scope>IDENTIFICATION</scope>
</reference>
<keyword evidence="2 10" id="KW-0328">Glycosyltransferase</keyword>
<evidence type="ECO:0000256" key="2">
    <source>
        <dbReference type="ARBA" id="ARBA00022676"/>
    </source>
</evidence>
<dbReference type="PROSITE" id="PS01291">
    <property type="entry name" value="ART"/>
    <property type="match status" value="1"/>
</dbReference>
<dbReference type="InterPro" id="IPR000768">
    <property type="entry name" value="ART"/>
</dbReference>
<keyword evidence="3 10" id="KW-0808">Transferase</keyword>
<dbReference type="Pfam" id="PF01129">
    <property type="entry name" value="ART"/>
    <property type="match status" value="1"/>
</dbReference>
<evidence type="ECO:0000313" key="12">
    <source>
        <dbReference type="Proteomes" id="UP000694545"/>
    </source>
</evidence>
<dbReference type="Gene3D" id="3.90.176.10">
    <property type="entry name" value="Toxin ADP-ribosyltransferase, Chain A, domain 1"/>
    <property type="match status" value="1"/>
</dbReference>
<dbReference type="PANTHER" id="PTHR10339:SF19">
    <property type="entry name" value="GPI-LINKED NAD(P)(+)--ARGININE ADP-RIBOSYLTRANSFERASE 1"/>
    <property type="match status" value="1"/>
</dbReference>
<evidence type="ECO:0000256" key="5">
    <source>
        <dbReference type="ARBA" id="ARBA00022729"/>
    </source>
</evidence>
<comment type="similarity">
    <text evidence="1 10">Belongs to the Arg-specific ADP-ribosyltransferase family.</text>
</comment>
<comment type="catalytic activity">
    <reaction evidence="9 10">
        <text>L-arginyl-[protein] + NAD(+) = N(omega)-(ADP-D-ribosyl)-L-arginyl-[protein] + nicotinamide + H(+)</text>
        <dbReference type="Rhea" id="RHEA:19149"/>
        <dbReference type="Rhea" id="RHEA-COMP:10532"/>
        <dbReference type="Rhea" id="RHEA-COMP:15087"/>
        <dbReference type="ChEBI" id="CHEBI:15378"/>
        <dbReference type="ChEBI" id="CHEBI:17154"/>
        <dbReference type="ChEBI" id="CHEBI:29965"/>
        <dbReference type="ChEBI" id="CHEBI:57540"/>
        <dbReference type="ChEBI" id="CHEBI:142554"/>
        <dbReference type="EC" id="2.4.2.31"/>
    </reaction>
</comment>
<dbReference type="PANTHER" id="PTHR10339">
    <property type="entry name" value="ADP-RIBOSYLTRANSFERASE"/>
    <property type="match status" value="1"/>
</dbReference>
<name>A0A8D2IZR1_VARKO</name>
<dbReference type="PRINTS" id="PR00970">
    <property type="entry name" value="RIBTRNSFRASE"/>
</dbReference>
<evidence type="ECO:0000256" key="8">
    <source>
        <dbReference type="ARBA" id="ARBA00023157"/>
    </source>
</evidence>
<evidence type="ECO:0000313" key="11">
    <source>
        <dbReference type="Ensembl" id="ENSVKKP00000007496.1"/>
    </source>
</evidence>
<protein>
    <recommendedName>
        <fullName evidence="10">NAD(P)(+)--arginine ADP-ribosyltransferase</fullName>
        <ecNumber evidence="10">2.4.2.31</ecNumber>
    </recommendedName>
    <alternativeName>
        <fullName evidence="10">Mono(ADP-ribosyl)transferase</fullName>
    </alternativeName>
</protein>
<sequence>MAWKKVAGHTAWLGRSSAGSHPARLRWPPLARVPSPPQVSCFENVLLDMSLEAFDDQYKDCDAKVKANWEAPTPLNFTASKDFESTWQRATSEWEERKASLRDLPSGFQAEHGTAVLAYTSRGSLYRDFNAATRAAGKSSEDYQKHFPFKRFHFLLTRAVQILGAQGSDCYTTYRGTENVHFQGADAKKQVRFGQFASSSLKEGVAQTFGKATFFTIRTCFGVRIRDLSFYLGEDEVLIPPYERFRVVRAKQENDKISIELESDGSYSSFNCGRKNGESRGFVSADPRWGCPSPLRALPWQGGWPPPWQGELQAASSC</sequence>
<dbReference type="GO" id="GO:0106274">
    <property type="term" value="F:NAD+-protein-arginine ADP-ribosyltransferase activity"/>
    <property type="evidence" value="ECO:0007669"/>
    <property type="project" value="UniProtKB-EC"/>
</dbReference>
<evidence type="ECO:0000256" key="6">
    <source>
        <dbReference type="ARBA" id="ARBA00022857"/>
    </source>
</evidence>
<dbReference type="SUPFAM" id="SSF56399">
    <property type="entry name" value="ADP-ribosylation"/>
    <property type="match status" value="1"/>
</dbReference>
<evidence type="ECO:0000256" key="9">
    <source>
        <dbReference type="ARBA" id="ARBA00047597"/>
    </source>
</evidence>